<dbReference type="EMBL" id="UYRV01106061">
    <property type="protein sequence ID" value="VDN21914.1"/>
    <property type="molecule type" value="Genomic_DNA"/>
</dbReference>
<sequence length="257" mass="28616">MAYVSTLSGTDAEDHGRLRASTRDASLIHELLREIREENHDMEAFSADCNDHCANAVVRPPARLGIVRTHNQNCVTGLLAALQHSMDHADSYRSQPVLLEAPSTWNFQPDVNYTFGSAATRSSSSDSSSTRSSSPPPPPGTFRRGNPLHGFRGADRDVDDDVQLSDVLEELNLHDSSKKDDHDTQRDWALSKFRVPKSYFMRCAVKFSNTISQSSFFGLRVGTAPRRQVFGNAWALFLPVVKNGTIPKILNQTPRYK</sequence>
<name>A0A3P7LY49_CYLGO</name>
<evidence type="ECO:0000313" key="2">
    <source>
        <dbReference type="EMBL" id="VDN21914.1"/>
    </source>
</evidence>
<reference evidence="2 3" key="1">
    <citation type="submission" date="2018-11" db="EMBL/GenBank/DDBJ databases">
        <authorList>
            <consortium name="Pathogen Informatics"/>
        </authorList>
    </citation>
    <scope>NUCLEOTIDE SEQUENCE [LARGE SCALE GENOMIC DNA]</scope>
</reference>
<accession>A0A3P7LY49</accession>
<proteinExistence type="predicted"/>
<protein>
    <submittedName>
        <fullName evidence="2">Uncharacterized protein</fullName>
    </submittedName>
</protein>
<organism evidence="2 3">
    <name type="scientific">Cylicostephanus goldi</name>
    <name type="common">Nematode worm</name>
    <dbReference type="NCBI Taxonomy" id="71465"/>
    <lineage>
        <taxon>Eukaryota</taxon>
        <taxon>Metazoa</taxon>
        <taxon>Ecdysozoa</taxon>
        <taxon>Nematoda</taxon>
        <taxon>Chromadorea</taxon>
        <taxon>Rhabditida</taxon>
        <taxon>Rhabditina</taxon>
        <taxon>Rhabditomorpha</taxon>
        <taxon>Strongyloidea</taxon>
        <taxon>Strongylidae</taxon>
        <taxon>Cylicostephanus</taxon>
    </lineage>
</organism>
<keyword evidence="3" id="KW-1185">Reference proteome</keyword>
<gene>
    <name evidence="2" type="ORF">CGOC_LOCUS9161</name>
</gene>
<dbReference type="AlphaFoldDB" id="A0A3P7LY49"/>
<feature type="region of interest" description="Disordered" evidence="1">
    <location>
        <begin position="117"/>
        <end position="155"/>
    </location>
</feature>
<feature type="compositionally biased region" description="Low complexity" evidence="1">
    <location>
        <begin position="117"/>
        <end position="133"/>
    </location>
</feature>
<evidence type="ECO:0000313" key="3">
    <source>
        <dbReference type="Proteomes" id="UP000271889"/>
    </source>
</evidence>
<dbReference type="Proteomes" id="UP000271889">
    <property type="component" value="Unassembled WGS sequence"/>
</dbReference>
<evidence type="ECO:0000256" key="1">
    <source>
        <dbReference type="SAM" id="MobiDB-lite"/>
    </source>
</evidence>